<dbReference type="Proteomes" id="UP001272242">
    <property type="component" value="Unassembled WGS sequence"/>
</dbReference>
<sequence length="153" mass="16823">MASEQHLLLLIEYRDDRPLREPVHAEPVHPGVFRLRHTPGFVQGIAAGDEFRLVGEDGAFEVTRRGGNLAVQVFSDEPVAPLRVELTERVARLGGTLDGAIERGLAFTVPVSAGFPAVEAVFRVWVAEHPGWEWSFGNVYDPADGVTPLGWWA</sequence>
<gene>
    <name evidence="1" type="ORF">R5W23_005854</name>
</gene>
<dbReference type="Pfam" id="PF14085">
    <property type="entry name" value="DUF4265"/>
    <property type="match status" value="1"/>
</dbReference>
<evidence type="ECO:0000313" key="2">
    <source>
        <dbReference type="Proteomes" id="UP001272242"/>
    </source>
</evidence>
<dbReference type="EMBL" id="JAXBLV010000046">
    <property type="protein sequence ID" value="MDY3558712.1"/>
    <property type="molecule type" value="Genomic_DNA"/>
</dbReference>
<proteinExistence type="predicted"/>
<reference evidence="2" key="1">
    <citation type="journal article" date="2023" name="Mar. Drugs">
        <title>Gemmata algarum, a Novel Planctomycete Isolated from an Algal Mat, Displays Antimicrobial Activity.</title>
        <authorList>
            <person name="Kumar G."/>
            <person name="Kallscheuer N."/>
            <person name="Kashif M."/>
            <person name="Ahamad S."/>
            <person name="Jagadeeshwari U."/>
            <person name="Pannikurungottu S."/>
            <person name="Haufschild T."/>
            <person name="Kabuu M."/>
            <person name="Sasikala C."/>
            <person name="Jogler C."/>
            <person name="Ramana C."/>
        </authorList>
    </citation>
    <scope>NUCLEOTIDE SEQUENCE [LARGE SCALE GENOMIC DNA]</scope>
    <source>
        <strain evidence="2">JC673</strain>
    </source>
</reference>
<accession>A0ABU5ETS3</accession>
<dbReference type="InterPro" id="IPR025361">
    <property type="entry name" value="DUF4265"/>
</dbReference>
<organism evidence="1 2">
    <name type="scientific">Gemmata algarum</name>
    <dbReference type="NCBI Taxonomy" id="2975278"/>
    <lineage>
        <taxon>Bacteria</taxon>
        <taxon>Pseudomonadati</taxon>
        <taxon>Planctomycetota</taxon>
        <taxon>Planctomycetia</taxon>
        <taxon>Gemmatales</taxon>
        <taxon>Gemmataceae</taxon>
        <taxon>Gemmata</taxon>
    </lineage>
</organism>
<keyword evidence="2" id="KW-1185">Reference proteome</keyword>
<comment type="caution">
    <text evidence="1">The sequence shown here is derived from an EMBL/GenBank/DDBJ whole genome shotgun (WGS) entry which is preliminary data.</text>
</comment>
<protein>
    <submittedName>
        <fullName evidence="1">DUF4265 domain-containing protein</fullName>
    </submittedName>
</protein>
<name>A0ABU5ETS3_9BACT</name>
<dbReference type="RefSeq" id="WP_320685598.1">
    <property type="nucleotide sequence ID" value="NZ_JAXBLV010000046.1"/>
</dbReference>
<evidence type="ECO:0000313" key="1">
    <source>
        <dbReference type="EMBL" id="MDY3558712.1"/>
    </source>
</evidence>